<reference evidence="1" key="1">
    <citation type="submission" date="2023-05" db="EMBL/GenBank/DDBJ databases">
        <authorList>
            <person name="Stuckert A."/>
        </authorList>
    </citation>
    <scope>NUCLEOTIDE SEQUENCE</scope>
</reference>
<feature type="non-terminal residue" evidence="1">
    <location>
        <position position="83"/>
    </location>
</feature>
<organism evidence="1 2">
    <name type="scientific">Staurois parvus</name>
    <dbReference type="NCBI Taxonomy" id="386267"/>
    <lineage>
        <taxon>Eukaryota</taxon>
        <taxon>Metazoa</taxon>
        <taxon>Chordata</taxon>
        <taxon>Craniata</taxon>
        <taxon>Vertebrata</taxon>
        <taxon>Euteleostomi</taxon>
        <taxon>Amphibia</taxon>
        <taxon>Batrachia</taxon>
        <taxon>Anura</taxon>
        <taxon>Neobatrachia</taxon>
        <taxon>Ranoidea</taxon>
        <taxon>Ranidae</taxon>
        <taxon>Staurois</taxon>
    </lineage>
</organism>
<keyword evidence="2" id="KW-1185">Reference proteome</keyword>
<gene>
    <name evidence="1" type="ORF">SPARVUS_LOCUS3137020</name>
</gene>
<accession>A0ABN9BL40</accession>
<evidence type="ECO:0000313" key="1">
    <source>
        <dbReference type="EMBL" id="CAI9548333.1"/>
    </source>
</evidence>
<sequence>MGTRCFGGAGPPAPKHPLMLRACGLVWFRRGGRLLIPPPFLTCRAVCSDKGLVWIWGEPHAFFFKFWHGNPYQTQRAWCGWEG</sequence>
<protein>
    <submittedName>
        <fullName evidence="1">Uncharacterized protein</fullName>
    </submittedName>
</protein>
<dbReference type="Proteomes" id="UP001162483">
    <property type="component" value="Unassembled WGS sequence"/>
</dbReference>
<name>A0ABN9BL40_9NEOB</name>
<dbReference type="EMBL" id="CATNWA010004651">
    <property type="protein sequence ID" value="CAI9548333.1"/>
    <property type="molecule type" value="Genomic_DNA"/>
</dbReference>
<evidence type="ECO:0000313" key="2">
    <source>
        <dbReference type="Proteomes" id="UP001162483"/>
    </source>
</evidence>
<comment type="caution">
    <text evidence="1">The sequence shown here is derived from an EMBL/GenBank/DDBJ whole genome shotgun (WGS) entry which is preliminary data.</text>
</comment>
<proteinExistence type="predicted"/>